<evidence type="ECO:0000313" key="1">
    <source>
        <dbReference type="EMBL" id="KAJ9591446.1"/>
    </source>
</evidence>
<dbReference type="Proteomes" id="UP001233999">
    <property type="component" value="Unassembled WGS sequence"/>
</dbReference>
<keyword evidence="2" id="KW-1185">Reference proteome</keyword>
<evidence type="ECO:0000313" key="2">
    <source>
        <dbReference type="Proteomes" id="UP001233999"/>
    </source>
</evidence>
<protein>
    <recommendedName>
        <fullName evidence="3">Follicle cell protein 3C-1</fullName>
    </recommendedName>
</protein>
<comment type="caution">
    <text evidence="1">The sequence shown here is derived from an EMBL/GenBank/DDBJ whole genome shotgun (WGS) entry which is preliminary data.</text>
</comment>
<reference evidence="1" key="1">
    <citation type="journal article" date="2023" name="IScience">
        <title>Live-bearing cockroach genome reveals convergent evolutionary mechanisms linked to viviparity in insects and beyond.</title>
        <authorList>
            <person name="Fouks B."/>
            <person name="Harrison M.C."/>
            <person name="Mikhailova A.A."/>
            <person name="Marchal E."/>
            <person name="English S."/>
            <person name="Carruthers M."/>
            <person name="Jennings E.C."/>
            <person name="Chiamaka E.L."/>
            <person name="Frigard R.A."/>
            <person name="Pippel M."/>
            <person name="Attardo G.M."/>
            <person name="Benoit J.B."/>
            <person name="Bornberg-Bauer E."/>
            <person name="Tobe S.S."/>
        </authorList>
    </citation>
    <scope>NUCLEOTIDE SEQUENCE</scope>
    <source>
        <strain evidence="1">Stay&amp;Tobe</strain>
    </source>
</reference>
<dbReference type="AlphaFoldDB" id="A0AAD8EII4"/>
<accession>A0AAD8EII4</accession>
<proteinExistence type="predicted"/>
<organism evidence="1 2">
    <name type="scientific">Diploptera punctata</name>
    <name type="common">Pacific beetle cockroach</name>
    <dbReference type="NCBI Taxonomy" id="6984"/>
    <lineage>
        <taxon>Eukaryota</taxon>
        <taxon>Metazoa</taxon>
        <taxon>Ecdysozoa</taxon>
        <taxon>Arthropoda</taxon>
        <taxon>Hexapoda</taxon>
        <taxon>Insecta</taxon>
        <taxon>Pterygota</taxon>
        <taxon>Neoptera</taxon>
        <taxon>Polyneoptera</taxon>
        <taxon>Dictyoptera</taxon>
        <taxon>Blattodea</taxon>
        <taxon>Blaberoidea</taxon>
        <taxon>Blaberidae</taxon>
        <taxon>Diplopterinae</taxon>
        <taxon>Diploptera</taxon>
    </lineage>
</organism>
<dbReference type="EMBL" id="JASPKZ010003868">
    <property type="protein sequence ID" value="KAJ9591446.1"/>
    <property type="molecule type" value="Genomic_DNA"/>
</dbReference>
<reference evidence="1" key="2">
    <citation type="submission" date="2023-05" db="EMBL/GenBank/DDBJ databases">
        <authorList>
            <person name="Fouks B."/>
        </authorList>
    </citation>
    <scope>NUCLEOTIDE SEQUENCE</scope>
    <source>
        <strain evidence="1">Stay&amp;Tobe</strain>
        <tissue evidence="1">Testes</tissue>
    </source>
</reference>
<name>A0AAD8EII4_DIPPU</name>
<gene>
    <name evidence="1" type="ORF">L9F63_002052</name>
</gene>
<evidence type="ECO:0008006" key="3">
    <source>
        <dbReference type="Google" id="ProtNLM"/>
    </source>
</evidence>
<sequence length="154" mass="17262">MLAVETCQIHWICTTTSRKTTIQFFQVNTLPPLIKRYPTSSFPCVCGVFLSGQFVKGSPEPPKGNAVVLHELMENLPCNAFGNKQCTNKCLDSIVKYLPNSPALVCGSIDRDCYKERAYLFIKNCSDTWVNTNMSAGREYCCKEGISYKCPLIQ</sequence>